<evidence type="ECO:0000256" key="2">
    <source>
        <dbReference type="ARBA" id="ARBA00004479"/>
    </source>
</evidence>
<keyword evidence="5" id="KW-0597">Phosphoprotein</keyword>
<dbReference type="PROSITE" id="PS00109">
    <property type="entry name" value="PROTEIN_KINASE_TYR"/>
    <property type="match status" value="1"/>
</dbReference>
<dbReference type="EMBL" id="LT934122">
    <property type="protein sequence ID" value="VAI61044.1"/>
    <property type="molecule type" value="Genomic_DNA"/>
</dbReference>
<feature type="domain" description="Protein kinase" evidence="22">
    <location>
        <begin position="408"/>
        <end position="678"/>
    </location>
</feature>
<dbReference type="InterPro" id="IPR001611">
    <property type="entry name" value="Leu-rich_rpt"/>
</dbReference>
<evidence type="ECO:0000256" key="13">
    <source>
        <dbReference type="ARBA" id="ARBA00022840"/>
    </source>
</evidence>
<evidence type="ECO:0000256" key="5">
    <source>
        <dbReference type="ARBA" id="ARBA00022553"/>
    </source>
</evidence>
<keyword evidence="14 21" id="KW-1133">Transmembrane helix</keyword>
<dbReference type="FunFam" id="3.80.10.10:FF:000177">
    <property type="entry name" value="Leucine-rich repeat receptor-like serine/threonine-protein kinase At1g17230"/>
    <property type="match status" value="1"/>
</dbReference>
<dbReference type="PROSITE" id="PS50011">
    <property type="entry name" value="PROTEIN_KINASE_DOM"/>
    <property type="match status" value="1"/>
</dbReference>
<dbReference type="FunFam" id="1.10.510.10:FF:000479">
    <property type="entry name" value="Leucine-rich repeat receptor-like protein kinase"/>
    <property type="match status" value="1"/>
</dbReference>
<dbReference type="GO" id="GO:0004674">
    <property type="term" value="F:protein serine/threonine kinase activity"/>
    <property type="evidence" value="ECO:0007669"/>
    <property type="project" value="UniProtKB-KW"/>
</dbReference>
<evidence type="ECO:0000256" key="1">
    <source>
        <dbReference type="ARBA" id="ARBA00004162"/>
    </source>
</evidence>
<dbReference type="Pfam" id="PF00069">
    <property type="entry name" value="Pkinase"/>
    <property type="match status" value="1"/>
</dbReference>
<evidence type="ECO:0000256" key="21">
    <source>
        <dbReference type="SAM" id="Phobius"/>
    </source>
</evidence>
<dbReference type="SMART" id="SM00369">
    <property type="entry name" value="LRR_TYP"/>
    <property type="match status" value="3"/>
</dbReference>
<keyword evidence="4" id="KW-0723">Serine/threonine-protein kinase</keyword>
<sequence>MNDNKLTGSLPQGFGDLKNIVGLNLADNSLSGPLPMNICTGGSLRAFVMSLNMFNGSVPWSLKTCTSLTGLYLDGNQLTGDISHHFGVYPQLRHIWLTSNRLSGSIAPKWGDCPQLKEFKLGQNMITGQIPPTLSKLSNLVDLTLDSNHITGWIPPELGHLKNLYILNLSLNQLSGPVPLQLGKLRNLGHLDLSENSLSGSIPEELGTCIELLFLKINTNNFTGKLPGAIGNLASLQMMLDASNNKLEGVLPKDLGKLEMLEFLNLSHNQFSGNIPSSFASMVSLSTPDVSYNDLEGPLPIGHALQNASINWFLHNKALCGNFSGLLPCYSTPASGRHKQKIQSFLLPIVLVVGFSTIATIAIIAILIRSKKKKQQSGATDERRNMFSVWNFEGRLAFDDIIRATENFDDKYILGAGGHGKVYKAQLEDGQLVAVKKFHPTEEELIDERGFHSEMEILTQIRQRSIVKLYGFCSHPTYKFLVYDYIQRGSLHTTLQDEELAKGLNWHKRAALINDVAQAISYLHNDCSPPIIHRDITSNNILLDTNFKAYVSDFGTARILKPDTSNWSALAGTYGYIAPELSYTSVVTEKCDVYSCGVLVLEVLIGKHPRDLLQHLALSTEPYTLVNEILDQRPSAPTTIEEKNIVFQIKVVFSCLKASPQARPTMQEICQMLIHYESSTSV</sequence>
<evidence type="ECO:0000256" key="16">
    <source>
        <dbReference type="ARBA" id="ARBA00023170"/>
    </source>
</evidence>
<evidence type="ECO:0000256" key="20">
    <source>
        <dbReference type="PROSITE-ProRule" id="PRU10141"/>
    </source>
</evidence>
<dbReference type="Gene3D" id="3.80.10.10">
    <property type="entry name" value="Ribonuclease Inhibitor"/>
    <property type="match status" value="1"/>
</dbReference>
<evidence type="ECO:0000256" key="17">
    <source>
        <dbReference type="ARBA" id="ARBA00023180"/>
    </source>
</evidence>
<dbReference type="InterPro" id="IPR000719">
    <property type="entry name" value="Prot_kinase_dom"/>
</dbReference>
<evidence type="ECO:0000313" key="23">
    <source>
        <dbReference type="EMBL" id="VAI61044.1"/>
    </source>
</evidence>
<organism evidence="23 24">
    <name type="scientific">Triticum turgidum subsp. durum</name>
    <name type="common">Durum wheat</name>
    <name type="synonym">Triticum durum</name>
    <dbReference type="NCBI Taxonomy" id="4567"/>
    <lineage>
        <taxon>Eukaryota</taxon>
        <taxon>Viridiplantae</taxon>
        <taxon>Streptophyta</taxon>
        <taxon>Embryophyta</taxon>
        <taxon>Tracheophyta</taxon>
        <taxon>Spermatophyta</taxon>
        <taxon>Magnoliopsida</taxon>
        <taxon>Liliopsida</taxon>
        <taxon>Poales</taxon>
        <taxon>Poaceae</taxon>
        <taxon>BOP clade</taxon>
        <taxon>Pooideae</taxon>
        <taxon>Triticodae</taxon>
        <taxon>Triticeae</taxon>
        <taxon>Triticinae</taxon>
        <taxon>Triticum</taxon>
    </lineage>
</organism>
<evidence type="ECO:0000256" key="19">
    <source>
        <dbReference type="ARBA" id="ARBA00048679"/>
    </source>
</evidence>
<dbReference type="FunFam" id="3.30.200.20:FF:000309">
    <property type="entry name" value="Leucine-rich repeat receptor protein kinase MSP1"/>
    <property type="match status" value="1"/>
</dbReference>
<keyword evidence="16" id="KW-0675">Receptor</keyword>
<evidence type="ECO:0000256" key="7">
    <source>
        <dbReference type="ARBA" id="ARBA00022679"/>
    </source>
</evidence>
<keyword evidence="13 20" id="KW-0067">ATP-binding</keyword>
<dbReference type="InterPro" id="IPR051420">
    <property type="entry name" value="Ser_Thr_Kinases_DiverseReg"/>
</dbReference>
<dbReference type="GO" id="GO:0005886">
    <property type="term" value="C:plasma membrane"/>
    <property type="evidence" value="ECO:0007669"/>
    <property type="project" value="UniProtKB-SubCell"/>
</dbReference>
<evidence type="ECO:0000256" key="15">
    <source>
        <dbReference type="ARBA" id="ARBA00023136"/>
    </source>
</evidence>
<name>A0A9R0YV06_TRITD</name>
<dbReference type="InterPro" id="IPR003591">
    <property type="entry name" value="Leu-rich_rpt_typical-subtyp"/>
</dbReference>
<dbReference type="SUPFAM" id="SSF56112">
    <property type="entry name" value="Protein kinase-like (PK-like)"/>
    <property type="match status" value="1"/>
</dbReference>
<keyword evidence="24" id="KW-1185">Reference proteome</keyword>
<evidence type="ECO:0000256" key="14">
    <source>
        <dbReference type="ARBA" id="ARBA00022989"/>
    </source>
</evidence>
<keyword evidence="12" id="KW-0418">Kinase</keyword>
<dbReference type="InterPro" id="IPR011009">
    <property type="entry name" value="Kinase-like_dom_sf"/>
</dbReference>
<comment type="catalytic activity">
    <reaction evidence="19">
        <text>L-seryl-[protein] + ATP = O-phospho-L-seryl-[protein] + ADP + H(+)</text>
        <dbReference type="Rhea" id="RHEA:17989"/>
        <dbReference type="Rhea" id="RHEA-COMP:9863"/>
        <dbReference type="Rhea" id="RHEA-COMP:11604"/>
        <dbReference type="ChEBI" id="CHEBI:15378"/>
        <dbReference type="ChEBI" id="CHEBI:29999"/>
        <dbReference type="ChEBI" id="CHEBI:30616"/>
        <dbReference type="ChEBI" id="CHEBI:83421"/>
        <dbReference type="ChEBI" id="CHEBI:456216"/>
        <dbReference type="EC" id="2.7.11.1"/>
    </reaction>
</comment>
<gene>
    <name evidence="23" type="ORF">TRITD_6Bv1G183790</name>
</gene>
<dbReference type="PROSITE" id="PS00107">
    <property type="entry name" value="PROTEIN_KINASE_ATP"/>
    <property type="match status" value="1"/>
</dbReference>
<evidence type="ECO:0000256" key="11">
    <source>
        <dbReference type="ARBA" id="ARBA00022741"/>
    </source>
</evidence>
<dbReference type="InterPro" id="IPR032675">
    <property type="entry name" value="LRR_dom_sf"/>
</dbReference>
<evidence type="ECO:0000256" key="10">
    <source>
        <dbReference type="ARBA" id="ARBA00022737"/>
    </source>
</evidence>
<dbReference type="AlphaFoldDB" id="A0A9R0YV06"/>
<evidence type="ECO:0000256" key="8">
    <source>
        <dbReference type="ARBA" id="ARBA00022692"/>
    </source>
</evidence>
<evidence type="ECO:0000313" key="24">
    <source>
        <dbReference type="Proteomes" id="UP000324705"/>
    </source>
</evidence>
<dbReference type="EC" id="2.7.11.1" evidence="3"/>
<proteinExistence type="predicted"/>
<keyword evidence="11 20" id="KW-0547">Nucleotide-binding</keyword>
<evidence type="ECO:0000256" key="12">
    <source>
        <dbReference type="ARBA" id="ARBA00022777"/>
    </source>
</evidence>
<reference evidence="23 24" key="1">
    <citation type="submission" date="2017-09" db="EMBL/GenBank/DDBJ databases">
        <authorList>
            <consortium name="International Durum Wheat Genome Sequencing Consortium (IDWGSC)"/>
            <person name="Milanesi L."/>
        </authorList>
    </citation>
    <scope>NUCLEOTIDE SEQUENCE [LARGE SCALE GENOMIC DNA]</scope>
    <source>
        <strain evidence="24">cv. Svevo</strain>
    </source>
</reference>
<protein>
    <recommendedName>
        <fullName evidence="3">non-specific serine/threonine protein kinase</fullName>
        <ecNumber evidence="3">2.7.11.1</ecNumber>
    </recommendedName>
</protein>
<evidence type="ECO:0000256" key="9">
    <source>
        <dbReference type="ARBA" id="ARBA00022729"/>
    </source>
</evidence>
<comment type="catalytic activity">
    <reaction evidence="18">
        <text>L-threonyl-[protein] + ATP = O-phospho-L-threonyl-[protein] + ADP + H(+)</text>
        <dbReference type="Rhea" id="RHEA:46608"/>
        <dbReference type="Rhea" id="RHEA-COMP:11060"/>
        <dbReference type="Rhea" id="RHEA-COMP:11605"/>
        <dbReference type="ChEBI" id="CHEBI:15378"/>
        <dbReference type="ChEBI" id="CHEBI:30013"/>
        <dbReference type="ChEBI" id="CHEBI:30616"/>
        <dbReference type="ChEBI" id="CHEBI:61977"/>
        <dbReference type="ChEBI" id="CHEBI:456216"/>
        <dbReference type="EC" id="2.7.11.1"/>
    </reaction>
</comment>
<evidence type="ECO:0000256" key="4">
    <source>
        <dbReference type="ARBA" id="ARBA00022527"/>
    </source>
</evidence>
<dbReference type="Gene3D" id="3.30.200.20">
    <property type="entry name" value="Phosphorylase Kinase, domain 1"/>
    <property type="match status" value="1"/>
</dbReference>
<evidence type="ECO:0000259" key="22">
    <source>
        <dbReference type="PROSITE" id="PS50011"/>
    </source>
</evidence>
<dbReference type="InterPro" id="IPR017441">
    <property type="entry name" value="Protein_kinase_ATP_BS"/>
</dbReference>
<dbReference type="InterPro" id="IPR008266">
    <property type="entry name" value="Tyr_kinase_AS"/>
</dbReference>
<dbReference type="GO" id="GO:0005524">
    <property type="term" value="F:ATP binding"/>
    <property type="evidence" value="ECO:0007669"/>
    <property type="project" value="UniProtKB-UniRule"/>
</dbReference>
<keyword evidence="8 21" id="KW-0812">Transmembrane</keyword>
<keyword evidence="15 21" id="KW-0472">Membrane</keyword>
<keyword evidence="10" id="KW-0677">Repeat</keyword>
<dbReference type="Proteomes" id="UP000324705">
    <property type="component" value="Chromosome 6B"/>
</dbReference>
<dbReference type="PANTHER" id="PTHR48005:SF70">
    <property type="entry name" value="MDIS1-INTERACTING RECEPTOR LIKE KINASE 2-LIKE"/>
    <property type="match status" value="1"/>
</dbReference>
<accession>A0A9R0YV06</accession>
<evidence type="ECO:0000256" key="3">
    <source>
        <dbReference type="ARBA" id="ARBA00012513"/>
    </source>
</evidence>
<dbReference type="SUPFAM" id="SSF52047">
    <property type="entry name" value="RNI-like"/>
    <property type="match status" value="1"/>
</dbReference>
<keyword evidence="6" id="KW-0433">Leucine-rich repeat</keyword>
<evidence type="ECO:0000256" key="6">
    <source>
        <dbReference type="ARBA" id="ARBA00022614"/>
    </source>
</evidence>
<comment type="subcellular location">
    <subcellularLocation>
        <location evidence="1">Cell membrane</location>
        <topology evidence="1">Single-pass membrane protein</topology>
    </subcellularLocation>
    <subcellularLocation>
        <location evidence="2">Membrane</location>
        <topology evidence="2">Single-pass type I membrane protein</topology>
    </subcellularLocation>
</comment>
<dbReference type="PANTHER" id="PTHR48005">
    <property type="entry name" value="LEUCINE RICH REPEAT KINASE 2"/>
    <property type="match status" value="1"/>
</dbReference>
<dbReference type="Pfam" id="PF00560">
    <property type="entry name" value="LRR_1"/>
    <property type="match status" value="2"/>
</dbReference>
<keyword evidence="7" id="KW-0808">Transferase</keyword>
<feature type="binding site" evidence="20">
    <location>
        <position position="437"/>
    </location>
    <ligand>
        <name>ATP</name>
        <dbReference type="ChEBI" id="CHEBI:30616"/>
    </ligand>
</feature>
<keyword evidence="17" id="KW-0325">Glycoprotein</keyword>
<evidence type="ECO:0000256" key="18">
    <source>
        <dbReference type="ARBA" id="ARBA00047899"/>
    </source>
</evidence>
<feature type="transmembrane region" description="Helical" evidence="21">
    <location>
        <begin position="345"/>
        <end position="368"/>
    </location>
</feature>
<dbReference type="Pfam" id="PF13855">
    <property type="entry name" value="LRR_8"/>
    <property type="match status" value="1"/>
</dbReference>
<dbReference type="Gramene" id="TRITD6Bv1G183790.1">
    <property type="protein sequence ID" value="TRITD6Bv1G183790.1"/>
    <property type="gene ID" value="TRITD6Bv1G183790"/>
</dbReference>
<dbReference type="OMA" id="IILTHKR"/>
<dbReference type="Gene3D" id="1.10.510.10">
    <property type="entry name" value="Transferase(Phosphotransferase) domain 1"/>
    <property type="match status" value="1"/>
</dbReference>
<keyword evidence="9" id="KW-0732">Signal</keyword>